<dbReference type="Gene3D" id="2.50.20.10">
    <property type="entry name" value="Lipoprotein localisation LolA/LolB/LppX"/>
    <property type="match status" value="1"/>
</dbReference>
<evidence type="ECO:0000313" key="2">
    <source>
        <dbReference type="EMBL" id="GAG70014.1"/>
    </source>
</evidence>
<dbReference type="CDD" id="cd16329">
    <property type="entry name" value="LolA_like"/>
    <property type="match status" value="1"/>
</dbReference>
<dbReference type="EMBL" id="BART01006802">
    <property type="protein sequence ID" value="GAG70014.1"/>
    <property type="molecule type" value="Genomic_DNA"/>
</dbReference>
<sequence>DWERSMTIKAWTRGQKDSLFYIAAPPKDYGNGTLKKGREMWIYNPKVNRVIKVPPSMMSQSWMGSDFSNNDLAKSDSLLLDYNHSIIGTEIHEGKTVYVIKSMPKPNAPVVWGMQRLKIREDQIWLSEEFFDEDLQPVKIMTAMEIQMIDGKLFPRVWQMRNVDEHDRYTQLTYKSLEFKSSLPDRLFTLSSLKQRRR</sequence>
<feature type="domain" description="Uncharacterized protein TP-0789" evidence="1">
    <location>
        <begin position="14"/>
        <end position="195"/>
    </location>
</feature>
<accession>X0ZKT8</accession>
<comment type="caution">
    <text evidence="2">The sequence shown here is derived from an EMBL/GenBank/DDBJ whole genome shotgun (WGS) entry which is preliminary data.</text>
</comment>
<reference evidence="2" key="1">
    <citation type="journal article" date="2014" name="Front. Microbiol.">
        <title>High frequency of phylogenetically diverse reductive dehalogenase-homologous genes in deep subseafloor sedimentary metagenomes.</title>
        <authorList>
            <person name="Kawai M."/>
            <person name="Futagami T."/>
            <person name="Toyoda A."/>
            <person name="Takaki Y."/>
            <person name="Nishi S."/>
            <person name="Hori S."/>
            <person name="Arai W."/>
            <person name="Tsubouchi T."/>
            <person name="Morono Y."/>
            <person name="Uchiyama I."/>
            <person name="Ito T."/>
            <person name="Fujiyama A."/>
            <person name="Inagaki F."/>
            <person name="Takami H."/>
        </authorList>
    </citation>
    <scope>NUCLEOTIDE SEQUENCE</scope>
    <source>
        <strain evidence="2">Expedition CK06-06</strain>
    </source>
</reference>
<name>X0ZKT8_9ZZZZ</name>
<dbReference type="Pfam" id="PF17131">
    <property type="entry name" value="LolA_like"/>
    <property type="match status" value="1"/>
</dbReference>
<dbReference type="SUPFAM" id="SSF89392">
    <property type="entry name" value="Prokaryotic lipoproteins and lipoprotein localization factors"/>
    <property type="match status" value="1"/>
</dbReference>
<dbReference type="InterPro" id="IPR029046">
    <property type="entry name" value="LolA/LolB/LppX"/>
</dbReference>
<protein>
    <recommendedName>
        <fullName evidence="1">Uncharacterized protein TP-0789 domain-containing protein</fullName>
    </recommendedName>
</protein>
<gene>
    <name evidence="2" type="ORF">S01H4_15523</name>
</gene>
<evidence type="ECO:0000259" key="1">
    <source>
        <dbReference type="Pfam" id="PF17131"/>
    </source>
</evidence>
<dbReference type="InterPro" id="IPR033399">
    <property type="entry name" value="TP_0789-like"/>
</dbReference>
<proteinExistence type="predicted"/>
<organism evidence="2">
    <name type="scientific">marine sediment metagenome</name>
    <dbReference type="NCBI Taxonomy" id="412755"/>
    <lineage>
        <taxon>unclassified sequences</taxon>
        <taxon>metagenomes</taxon>
        <taxon>ecological metagenomes</taxon>
    </lineage>
</organism>
<dbReference type="AlphaFoldDB" id="X0ZKT8"/>
<feature type="non-terminal residue" evidence="2">
    <location>
        <position position="1"/>
    </location>
</feature>